<sequence length="253" mass="27699">MAETHRIDVDGETVVADVHDGPLDDDAADPERPWFVCCHGLRSDRTGSYEGRCERAVAEGYPAVRFDFRGCGDSDGQFVDSTLESRLADLGAVLEFVDPETCVLFGSSFGGTVALHAAATFAADRVEAVVTRAPVTYTRAFDGYREQVAAEGEIVLEDEHSDRTQRIDERFFEVLERYPFEPVARDLAVPVAIAHGRDDESVPVEDSLEAAGALETDVACWLYAGEGHRFSRAAERRLREATVGWLEEGGIAP</sequence>
<reference evidence="4" key="1">
    <citation type="submission" date="2017-02" db="EMBL/GenBank/DDBJ databases">
        <title>Natronthermophilus aegyptiacus gen. nov.,sp. nov., an aerobic, extremely halophilic alkalithermophilic archaeon isolated from the athalassohaline Wadi An Natrun, Egypt.</title>
        <authorList>
            <person name="Zhao B."/>
        </authorList>
    </citation>
    <scope>NUCLEOTIDE SEQUENCE [LARGE SCALE GENOMIC DNA]</scope>
    <source>
        <strain evidence="4">JW/NM-HA 15</strain>
    </source>
</reference>
<proteinExistence type="predicted"/>
<dbReference type="InterPro" id="IPR001375">
    <property type="entry name" value="Peptidase_S9_cat"/>
</dbReference>
<dbReference type="OrthoDB" id="7531at2157"/>
<evidence type="ECO:0000313" key="4">
    <source>
        <dbReference type="Proteomes" id="UP000250088"/>
    </source>
</evidence>
<dbReference type="GO" id="GO:0016788">
    <property type="term" value="F:hydrolase activity, acting on ester bonds"/>
    <property type="evidence" value="ECO:0007669"/>
    <property type="project" value="UniProtKB-ARBA"/>
</dbReference>
<keyword evidence="4" id="KW-1185">Reference proteome</keyword>
<name>A0A2Z2HTZ6_9EURY</name>
<dbReference type="Pfam" id="PF00326">
    <property type="entry name" value="Peptidase_S9"/>
    <property type="match status" value="1"/>
</dbReference>
<dbReference type="KEGG" id="naj:B1756_11480"/>
<gene>
    <name evidence="3" type="ORF">B1756_11480</name>
</gene>
<feature type="domain" description="Peptidase S9 prolyl oligopeptidase catalytic" evidence="2">
    <location>
        <begin position="95"/>
        <end position="245"/>
    </location>
</feature>
<dbReference type="AlphaFoldDB" id="A0A2Z2HTZ6"/>
<dbReference type="GeneID" id="32894707"/>
<dbReference type="InterPro" id="IPR029058">
    <property type="entry name" value="AB_hydrolase_fold"/>
</dbReference>
<dbReference type="EMBL" id="CP019893">
    <property type="protein sequence ID" value="ARS90283.1"/>
    <property type="molecule type" value="Genomic_DNA"/>
</dbReference>
<dbReference type="InterPro" id="IPR050261">
    <property type="entry name" value="FrsA_esterase"/>
</dbReference>
<evidence type="ECO:0000256" key="1">
    <source>
        <dbReference type="ARBA" id="ARBA00022801"/>
    </source>
</evidence>
<evidence type="ECO:0000313" key="3">
    <source>
        <dbReference type="EMBL" id="ARS90283.1"/>
    </source>
</evidence>
<dbReference type="RefSeq" id="WP_086888659.1">
    <property type="nucleotide sequence ID" value="NZ_CP019893.1"/>
</dbReference>
<dbReference type="Proteomes" id="UP000250088">
    <property type="component" value="Chromosome"/>
</dbReference>
<organism evidence="3 4">
    <name type="scientific">Natrarchaeobaculum aegyptiacum</name>
    <dbReference type="NCBI Taxonomy" id="745377"/>
    <lineage>
        <taxon>Archaea</taxon>
        <taxon>Methanobacteriati</taxon>
        <taxon>Methanobacteriota</taxon>
        <taxon>Stenosarchaea group</taxon>
        <taxon>Halobacteria</taxon>
        <taxon>Halobacteriales</taxon>
        <taxon>Natrialbaceae</taxon>
        <taxon>Natrarchaeobaculum</taxon>
    </lineage>
</organism>
<accession>A0A2Z2HTZ6</accession>
<dbReference type="PANTHER" id="PTHR22946">
    <property type="entry name" value="DIENELACTONE HYDROLASE DOMAIN-CONTAINING PROTEIN-RELATED"/>
    <property type="match status" value="1"/>
</dbReference>
<protein>
    <submittedName>
        <fullName evidence="3">Alpha/beta hydrolase</fullName>
    </submittedName>
</protein>
<dbReference type="Gene3D" id="3.40.50.1820">
    <property type="entry name" value="alpha/beta hydrolase"/>
    <property type="match status" value="1"/>
</dbReference>
<evidence type="ECO:0000259" key="2">
    <source>
        <dbReference type="Pfam" id="PF00326"/>
    </source>
</evidence>
<dbReference type="PANTHER" id="PTHR22946:SF9">
    <property type="entry name" value="POLYKETIDE TRANSFERASE AF380"/>
    <property type="match status" value="1"/>
</dbReference>
<keyword evidence="1 3" id="KW-0378">Hydrolase</keyword>
<dbReference type="SUPFAM" id="SSF53474">
    <property type="entry name" value="alpha/beta-Hydrolases"/>
    <property type="match status" value="1"/>
</dbReference>